<gene>
    <name evidence="2" type="ORF">SAMN02982931_02996</name>
</gene>
<accession>A0A1G6D514</accession>
<evidence type="ECO:0000313" key="3">
    <source>
        <dbReference type="Proteomes" id="UP000199071"/>
    </source>
</evidence>
<protein>
    <submittedName>
        <fullName evidence="2">Uncharacterized protein</fullName>
    </submittedName>
</protein>
<reference evidence="2 3" key="1">
    <citation type="submission" date="2016-10" db="EMBL/GenBank/DDBJ databases">
        <authorList>
            <person name="de Groot N.N."/>
        </authorList>
    </citation>
    <scope>NUCLEOTIDE SEQUENCE [LARGE SCALE GENOMIC DNA]</scope>
    <source>
        <strain evidence="2 3">ATCC 35022</strain>
    </source>
</reference>
<feature type="region of interest" description="Disordered" evidence="1">
    <location>
        <begin position="126"/>
        <end position="146"/>
    </location>
</feature>
<dbReference type="AlphaFoldDB" id="A0A1G6D514"/>
<proteinExistence type="predicted"/>
<dbReference type="EMBL" id="FMXQ01000006">
    <property type="protein sequence ID" value="SDB40005.1"/>
    <property type="molecule type" value="Genomic_DNA"/>
</dbReference>
<feature type="region of interest" description="Disordered" evidence="1">
    <location>
        <begin position="216"/>
        <end position="258"/>
    </location>
</feature>
<evidence type="ECO:0000256" key="1">
    <source>
        <dbReference type="SAM" id="MobiDB-lite"/>
    </source>
</evidence>
<name>A0A1G6D514_9HYPH</name>
<dbReference type="Proteomes" id="UP000199071">
    <property type="component" value="Unassembled WGS sequence"/>
</dbReference>
<keyword evidence="3" id="KW-1185">Reference proteome</keyword>
<organism evidence="2 3">
    <name type="scientific">Bauldia litoralis</name>
    <dbReference type="NCBI Taxonomy" id="665467"/>
    <lineage>
        <taxon>Bacteria</taxon>
        <taxon>Pseudomonadati</taxon>
        <taxon>Pseudomonadota</taxon>
        <taxon>Alphaproteobacteria</taxon>
        <taxon>Hyphomicrobiales</taxon>
        <taxon>Kaistiaceae</taxon>
        <taxon>Bauldia</taxon>
    </lineage>
</organism>
<sequence length="282" mass="29378">MPGLVLRRHRLLVPLPSRLRRSPGMTGWRGARHTDDVMPGPDPGIHAIAAPVPGSCGVGVNVMAWMAGSSPAMTAVGCIGLCDIDSARSIIAASDTAPGYDSFFLPGPAFGRPRLFCPGRTFRSSSPLGAPQAKARGVAGARQASGGPGMVSGAEMGASRAPAAATFGTPLSALRTPDHREVAPWIPPGTSPGNGLPRARLAAALKVGHVPQPVVMPAGYSRRPPGPARVRYPGQSRRRSTPREPFGTGHDPRRAWTGASLREEFGRGIRWGDVPAGHRRAG</sequence>
<evidence type="ECO:0000313" key="2">
    <source>
        <dbReference type="EMBL" id="SDB40005.1"/>
    </source>
</evidence>